<evidence type="ECO:0000313" key="4">
    <source>
        <dbReference type="EMBL" id="EIF00735.1"/>
    </source>
</evidence>
<evidence type="ECO:0000259" key="3">
    <source>
        <dbReference type="PROSITE" id="PS51332"/>
    </source>
</evidence>
<protein>
    <submittedName>
        <fullName evidence="4">Putative cobalamin binding protein</fullName>
    </submittedName>
</protein>
<dbReference type="SUPFAM" id="SSF52242">
    <property type="entry name" value="Cobalamin (vitamin B12)-binding domain"/>
    <property type="match status" value="1"/>
</dbReference>
<evidence type="ECO:0000256" key="1">
    <source>
        <dbReference type="ARBA" id="ARBA00022723"/>
    </source>
</evidence>
<dbReference type="Gene3D" id="1.10.1240.10">
    <property type="entry name" value="Methionine synthase domain"/>
    <property type="match status" value="1"/>
</dbReference>
<proteinExistence type="predicted"/>
<sequence length="346" mass="37257">MAAASAFYGTDSVELFTRFEHALAKGDASTAVALVDDALDARAEPVSLLCDVITPAQCRIGERWQSGEWSVAQEHIATGISLAATEAVARRVRSWPITKGRIIVGCAEREWHALAAMVVATSFRARGWEVTFLGAATPAERLYSYLHQVEPDAVAISCSVSGGLPSTRRSIESVTTAGVPVLAGGAAFGTDDRRARALGATAWAPTLLDGLELVDDLPTTVEPVPALPQDAVAEQRTLDAEHHSFVRRIAERWEPAGVVDRGDLVADNDLTLVTRDCVEQPLRALEGALLTDDGRLVRETADWVREVLGARSVPLSVVEALRAEVFDVVAELPLARSLIEHYWPHS</sequence>
<reference evidence="4 5" key="1">
    <citation type="submission" date="2011-09" db="EMBL/GenBank/DDBJ databases">
        <authorList>
            <consortium name="US DOE Joint Genome Institute (JGI-PGF)"/>
            <person name="Lucas S."/>
            <person name="Han J."/>
            <person name="Lapidus A."/>
            <person name="Cheng J.-F."/>
            <person name="Goodwin L."/>
            <person name="Pitluck S."/>
            <person name="Peters L."/>
            <person name="Land M.L."/>
            <person name="Hauser L."/>
            <person name="Brambilla E."/>
            <person name="Klenk H.-P."/>
            <person name="Woyke T.J."/>
        </authorList>
    </citation>
    <scope>NUCLEOTIDE SEQUENCE [LARGE SCALE GENOMIC DNA]</scope>
    <source>
        <strain evidence="4 5">K62</strain>
    </source>
</reference>
<keyword evidence="5" id="KW-1185">Reference proteome</keyword>
<dbReference type="Gene3D" id="3.40.50.280">
    <property type="entry name" value="Cobalamin-binding domain"/>
    <property type="match status" value="1"/>
</dbReference>
<dbReference type="GO" id="GO:0005829">
    <property type="term" value="C:cytosol"/>
    <property type="evidence" value="ECO:0007669"/>
    <property type="project" value="TreeGrafter"/>
</dbReference>
<organism evidence="4 5">
    <name type="scientific">Saccharomonospora glauca K62</name>
    <dbReference type="NCBI Taxonomy" id="928724"/>
    <lineage>
        <taxon>Bacteria</taxon>
        <taxon>Bacillati</taxon>
        <taxon>Actinomycetota</taxon>
        <taxon>Actinomycetes</taxon>
        <taxon>Pseudonocardiales</taxon>
        <taxon>Pseudonocardiaceae</taxon>
        <taxon>Saccharomonospora</taxon>
    </lineage>
</organism>
<dbReference type="SUPFAM" id="SSF47644">
    <property type="entry name" value="Methionine synthase domain"/>
    <property type="match status" value="1"/>
</dbReference>
<dbReference type="eggNOG" id="COG5012">
    <property type="taxonomic scope" value="Bacteria"/>
</dbReference>
<dbReference type="OrthoDB" id="3782345at2"/>
<dbReference type="Pfam" id="PF02310">
    <property type="entry name" value="B12-binding"/>
    <property type="match status" value="1"/>
</dbReference>
<dbReference type="RefSeq" id="WP_005466560.1">
    <property type="nucleotide sequence ID" value="NZ_CM001484.1"/>
</dbReference>
<dbReference type="InterPro" id="IPR036724">
    <property type="entry name" value="Cobalamin-bd_sf"/>
</dbReference>
<dbReference type="InterPro" id="IPR003759">
    <property type="entry name" value="Cbl-bd_cap"/>
</dbReference>
<dbReference type="AlphaFoldDB" id="I1D710"/>
<dbReference type="GO" id="GO:0046653">
    <property type="term" value="P:tetrahydrofolate metabolic process"/>
    <property type="evidence" value="ECO:0007669"/>
    <property type="project" value="TreeGrafter"/>
</dbReference>
<dbReference type="InterPro" id="IPR006158">
    <property type="entry name" value="Cobalamin-bd"/>
</dbReference>
<name>I1D710_9PSEU</name>
<evidence type="ECO:0000313" key="5">
    <source>
        <dbReference type="Proteomes" id="UP000005087"/>
    </source>
</evidence>
<dbReference type="GO" id="GO:0046872">
    <property type="term" value="F:metal ion binding"/>
    <property type="evidence" value="ECO:0007669"/>
    <property type="project" value="UniProtKB-KW"/>
</dbReference>
<dbReference type="GO" id="GO:0050667">
    <property type="term" value="P:homocysteine metabolic process"/>
    <property type="evidence" value="ECO:0007669"/>
    <property type="project" value="TreeGrafter"/>
</dbReference>
<dbReference type="Proteomes" id="UP000005087">
    <property type="component" value="Chromosome"/>
</dbReference>
<keyword evidence="1" id="KW-0479">Metal-binding</keyword>
<dbReference type="PROSITE" id="PS51332">
    <property type="entry name" value="B12_BINDING"/>
    <property type="match status" value="1"/>
</dbReference>
<dbReference type="PANTHER" id="PTHR45833">
    <property type="entry name" value="METHIONINE SYNTHASE"/>
    <property type="match status" value="1"/>
</dbReference>
<dbReference type="STRING" id="928724.SacglDRAFT_03889"/>
<evidence type="ECO:0000256" key="2">
    <source>
        <dbReference type="ARBA" id="ARBA00023285"/>
    </source>
</evidence>
<dbReference type="Pfam" id="PF02607">
    <property type="entry name" value="B12-binding_2"/>
    <property type="match status" value="1"/>
</dbReference>
<gene>
    <name evidence="4" type="ORF">SacglDRAFT_03889</name>
</gene>
<feature type="domain" description="B12-binding" evidence="3">
    <location>
        <begin position="99"/>
        <end position="228"/>
    </location>
</feature>
<dbReference type="EMBL" id="CM001484">
    <property type="protein sequence ID" value="EIF00735.1"/>
    <property type="molecule type" value="Genomic_DNA"/>
</dbReference>
<reference evidence="5" key="2">
    <citation type="submission" date="2012-01" db="EMBL/GenBank/DDBJ databases">
        <title>Noncontiguous Finished sequence of chromosome of Saccharomonospora glauca K62.</title>
        <authorList>
            <consortium name="US DOE Joint Genome Institute"/>
            <person name="Lucas S."/>
            <person name="Han J."/>
            <person name="Lapidus A."/>
            <person name="Cheng J.-F."/>
            <person name="Goodwin L."/>
            <person name="Pitluck S."/>
            <person name="Peters L."/>
            <person name="Mikhailova N."/>
            <person name="Held B."/>
            <person name="Detter J.C."/>
            <person name="Han C."/>
            <person name="Tapia R."/>
            <person name="Land M."/>
            <person name="Hauser L."/>
            <person name="Kyrpides N."/>
            <person name="Ivanova N."/>
            <person name="Pagani I."/>
            <person name="Brambilla E.-M."/>
            <person name="Klenk H.-P."/>
            <person name="Woyke T."/>
        </authorList>
    </citation>
    <scope>NUCLEOTIDE SEQUENCE [LARGE SCALE GENOMIC DNA]</scope>
    <source>
        <strain evidence="5">K62</strain>
    </source>
</reference>
<dbReference type="GO" id="GO:0008705">
    <property type="term" value="F:methionine synthase activity"/>
    <property type="evidence" value="ECO:0007669"/>
    <property type="project" value="TreeGrafter"/>
</dbReference>
<dbReference type="InterPro" id="IPR050554">
    <property type="entry name" value="Met_Synthase/Corrinoid"/>
</dbReference>
<dbReference type="PANTHER" id="PTHR45833:SF1">
    <property type="entry name" value="METHIONINE SYNTHASE"/>
    <property type="match status" value="1"/>
</dbReference>
<accession>I1D710</accession>
<dbReference type="InterPro" id="IPR036594">
    <property type="entry name" value="Meth_synthase_dom"/>
</dbReference>
<keyword evidence="2" id="KW-0170">Cobalt</keyword>
<dbReference type="HOGENOM" id="CLU_069063_0_0_11"/>
<dbReference type="GO" id="GO:0031419">
    <property type="term" value="F:cobalamin binding"/>
    <property type="evidence" value="ECO:0007669"/>
    <property type="project" value="InterPro"/>
</dbReference>